<reference evidence="1" key="1">
    <citation type="journal article" date="2019" name="Sci. Rep.">
        <title>Draft genome of Tanacetum cinerariifolium, the natural source of mosquito coil.</title>
        <authorList>
            <person name="Yamashiro T."/>
            <person name="Shiraishi A."/>
            <person name="Satake H."/>
            <person name="Nakayama K."/>
        </authorList>
    </citation>
    <scope>NUCLEOTIDE SEQUENCE</scope>
</reference>
<proteinExistence type="predicted"/>
<evidence type="ECO:0000313" key="1">
    <source>
        <dbReference type="EMBL" id="GFD59202.1"/>
    </source>
</evidence>
<gene>
    <name evidence="1" type="ORF">Tci_931171</name>
</gene>
<protein>
    <submittedName>
        <fullName evidence="1">Uncharacterized protein</fullName>
    </submittedName>
</protein>
<name>A0A699XGJ8_TANCI</name>
<comment type="caution">
    <text evidence="1">The sequence shown here is derived from an EMBL/GenBank/DDBJ whole genome shotgun (WGS) entry which is preliminary data.</text>
</comment>
<dbReference type="AlphaFoldDB" id="A0A699XGJ8"/>
<accession>A0A699XGJ8</accession>
<organism evidence="1">
    <name type="scientific">Tanacetum cinerariifolium</name>
    <name type="common">Dalmatian daisy</name>
    <name type="synonym">Chrysanthemum cinerariifolium</name>
    <dbReference type="NCBI Taxonomy" id="118510"/>
    <lineage>
        <taxon>Eukaryota</taxon>
        <taxon>Viridiplantae</taxon>
        <taxon>Streptophyta</taxon>
        <taxon>Embryophyta</taxon>
        <taxon>Tracheophyta</taxon>
        <taxon>Spermatophyta</taxon>
        <taxon>Magnoliopsida</taxon>
        <taxon>eudicotyledons</taxon>
        <taxon>Gunneridae</taxon>
        <taxon>Pentapetalae</taxon>
        <taxon>asterids</taxon>
        <taxon>campanulids</taxon>
        <taxon>Asterales</taxon>
        <taxon>Asteraceae</taxon>
        <taxon>Asteroideae</taxon>
        <taxon>Anthemideae</taxon>
        <taxon>Anthemidinae</taxon>
        <taxon>Tanacetum</taxon>
    </lineage>
</organism>
<feature type="non-terminal residue" evidence="1">
    <location>
        <position position="1"/>
    </location>
</feature>
<dbReference type="EMBL" id="BKCJ011862047">
    <property type="protein sequence ID" value="GFD59202.1"/>
    <property type="molecule type" value="Genomic_DNA"/>
</dbReference>
<sequence length="65" mass="6972">VGHAERREAALPMPLDCSVKRQRCFPAFSMTLVYKAFDSGACLTPYWLTAVASPAPSRTSPGPGC</sequence>